<name>A0A139WPW3_9CYAN</name>
<feature type="domain" description="Helix-turn-helix" evidence="2">
    <location>
        <begin position="36"/>
        <end position="81"/>
    </location>
</feature>
<dbReference type="Pfam" id="PF12728">
    <property type="entry name" value="HTH_17"/>
    <property type="match status" value="1"/>
</dbReference>
<accession>A0A139WPW3</accession>
<dbReference type="AlphaFoldDB" id="A0A139WPW3"/>
<feature type="compositionally biased region" description="Polar residues" evidence="1">
    <location>
        <begin position="101"/>
        <end position="112"/>
    </location>
</feature>
<dbReference type="EMBL" id="ANNX02000081">
    <property type="protein sequence ID" value="KYC34472.1"/>
    <property type="molecule type" value="Genomic_DNA"/>
</dbReference>
<feature type="region of interest" description="Disordered" evidence="1">
    <location>
        <begin position="93"/>
        <end position="126"/>
    </location>
</feature>
<dbReference type="STRING" id="128403.WA1_51700"/>
<protein>
    <recommendedName>
        <fullName evidence="2">Helix-turn-helix domain-containing protein</fullName>
    </recommendedName>
</protein>
<organism evidence="3 4">
    <name type="scientific">Scytonema hofmannii PCC 7110</name>
    <dbReference type="NCBI Taxonomy" id="128403"/>
    <lineage>
        <taxon>Bacteria</taxon>
        <taxon>Bacillati</taxon>
        <taxon>Cyanobacteriota</taxon>
        <taxon>Cyanophyceae</taxon>
        <taxon>Nostocales</taxon>
        <taxon>Scytonemataceae</taxon>
        <taxon>Scytonema</taxon>
    </lineage>
</organism>
<keyword evidence="4" id="KW-1185">Reference proteome</keyword>
<comment type="caution">
    <text evidence="3">The sequence shown here is derived from an EMBL/GenBank/DDBJ whole genome shotgun (WGS) entry which is preliminary data.</text>
</comment>
<evidence type="ECO:0000313" key="3">
    <source>
        <dbReference type="EMBL" id="KYC34472.1"/>
    </source>
</evidence>
<dbReference type="InterPro" id="IPR041657">
    <property type="entry name" value="HTH_17"/>
</dbReference>
<feature type="region of interest" description="Disordered" evidence="1">
    <location>
        <begin position="180"/>
        <end position="210"/>
    </location>
</feature>
<gene>
    <name evidence="3" type="ORF">WA1_51700</name>
</gene>
<dbReference type="Proteomes" id="UP000076925">
    <property type="component" value="Unassembled WGS sequence"/>
</dbReference>
<sequence length="210" mass="23075">MVFLLRDLVLWWFCVGHASDSTTGQDGHSGTASMTMLSLREAAQLCGRGKSTIQTAIKEGKLSAGRNEKGGYQIDPSELHRVFPFSLSSDGTWDRADRTETNGNPASDSSRPVMSGGVRSEVDGTGRDVSGAELRVNHLEELLEAERAAREDLKQALQARVDDLQTTVLDLRKRLDQAEEEKMRLLPPPGDGERETRSRPRGLWARLTGG</sequence>
<evidence type="ECO:0000256" key="1">
    <source>
        <dbReference type="SAM" id="MobiDB-lite"/>
    </source>
</evidence>
<reference evidence="3 4" key="1">
    <citation type="journal article" date="2013" name="Genome Biol. Evol.">
        <title>Genomes of Stigonematalean cyanobacteria (subsection V) and the evolution of oxygenic photosynthesis from prokaryotes to plastids.</title>
        <authorList>
            <person name="Dagan T."/>
            <person name="Roettger M."/>
            <person name="Stucken K."/>
            <person name="Landan G."/>
            <person name="Koch R."/>
            <person name="Major P."/>
            <person name="Gould S.B."/>
            <person name="Goremykin V.V."/>
            <person name="Rippka R."/>
            <person name="Tandeau de Marsac N."/>
            <person name="Gugger M."/>
            <person name="Lockhart P.J."/>
            <person name="Allen J.F."/>
            <person name="Brune I."/>
            <person name="Maus I."/>
            <person name="Puhler A."/>
            <person name="Martin W.F."/>
        </authorList>
    </citation>
    <scope>NUCLEOTIDE SEQUENCE [LARGE SCALE GENOMIC DNA]</scope>
    <source>
        <strain evidence="3 4">PCC 7110</strain>
    </source>
</reference>
<evidence type="ECO:0000313" key="4">
    <source>
        <dbReference type="Proteomes" id="UP000076925"/>
    </source>
</evidence>
<proteinExistence type="predicted"/>
<evidence type="ECO:0000259" key="2">
    <source>
        <dbReference type="Pfam" id="PF12728"/>
    </source>
</evidence>